<feature type="domain" description="Xaa-Pro dipeptidyl-peptidase-like" evidence="1">
    <location>
        <begin position="193"/>
        <end position="303"/>
    </location>
</feature>
<keyword evidence="2" id="KW-0378">Hydrolase</keyword>
<accession>A0ABW1JCZ2</accession>
<reference evidence="3" key="1">
    <citation type="journal article" date="2019" name="Int. J. Syst. Evol. Microbiol.">
        <title>The Global Catalogue of Microorganisms (GCM) 10K type strain sequencing project: providing services to taxonomists for standard genome sequencing and annotation.</title>
        <authorList>
            <consortium name="The Broad Institute Genomics Platform"/>
            <consortium name="The Broad Institute Genome Sequencing Center for Infectious Disease"/>
            <person name="Wu L."/>
            <person name="Ma J."/>
        </authorList>
    </citation>
    <scope>NUCLEOTIDE SEQUENCE [LARGE SCALE GENOMIC DNA]</scope>
    <source>
        <strain evidence="3">KACC 14249</strain>
    </source>
</reference>
<sequence length="491" mass="52014">MSEAMAGRAWIGVADGGVVLARPSASGADELLVDRPAGFRYRSPEPAVWRDGVPVLDGVVLRPVSAHPSRMAGLSGWYGDDDRQVLLTQVPEPYFGEPMVLLAEGDRVTRAYPLGENAFLTEDAVFLEVADDQLHLTGPSAAATLARTSRWHERAVGFEVAGATYAGTVVLPAGPGPHPAAVVLHGAAGGQRDFCRIQSWALLRAGVGVLNYDKAGHGDSGGPPDPSIYDQADAAEAAMQVLSDQPDVDPARIGLAGFSNGMWSVPMVAARRPAAFVVGAGSPGVSMAESEVHRRTKVLRDVGVSEPTLVAVAQAWRSLFAIVAGGPTDELTGRLGAALDDVAAAPDLDRYEVPGYVAQNPMLSPIPPLVPVDELVPMLAGERDPQLAYDPADDYARIGCPVFLQYGEVDTSVPVDVSIARITEAVRSAGQSLTVRVYPELEHMLNVVSTRVVGLTAEDAMYQYHDFTFGAGTWADLTIWLSENVFREVSG</sequence>
<dbReference type="InterPro" id="IPR053145">
    <property type="entry name" value="AB_hydrolase_Est10"/>
</dbReference>
<dbReference type="Pfam" id="PF02129">
    <property type="entry name" value="Peptidase_S15"/>
    <property type="match status" value="1"/>
</dbReference>
<dbReference type="GO" id="GO:0016787">
    <property type="term" value="F:hydrolase activity"/>
    <property type="evidence" value="ECO:0007669"/>
    <property type="project" value="UniProtKB-KW"/>
</dbReference>
<dbReference type="InterPro" id="IPR000383">
    <property type="entry name" value="Xaa-Pro-like_dom"/>
</dbReference>
<dbReference type="SUPFAM" id="SSF53474">
    <property type="entry name" value="alpha/beta-Hydrolases"/>
    <property type="match status" value="1"/>
</dbReference>
<evidence type="ECO:0000313" key="3">
    <source>
        <dbReference type="Proteomes" id="UP001596189"/>
    </source>
</evidence>
<proteinExistence type="predicted"/>
<dbReference type="EC" id="3.4.-.-" evidence="2"/>
<evidence type="ECO:0000259" key="1">
    <source>
        <dbReference type="Pfam" id="PF02129"/>
    </source>
</evidence>
<keyword evidence="3" id="KW-1185">Reference proteome</keyword>
<dbReference type="PANTHER" id="PTHR43265:SF1">
    <property type="entry name" value="ESTERASE ESTD"/>
    <property type="match status" value="1"/>
</dbReference>
<evidence type="ECO:0000313" key="2">
    <source>
        <dbReference type="EMBL" id="MFC6006916.1"/>
    </source>
</evidence>
<dbReference type="PANTHER" id="PTHR43265">
    <property type="entry name" value="ESTERASE ESTD"/>
    <property type="match status" value="1"/>
</dbReference>
<comment type="caution">
    <text evidence="2">The sequence shown here is derived from an EMBL/GenBank/DDBJ whole genome shotgun (WGS) entry which is preliminary data.</text>
</comment>
<dbReference type="Proteomes" id="UP001596189">
    <property type="component" value="Unassembled WGS sequence"/>
</dbReference>
<dbReference type="Gene3D" id="3.40.50.1820">
    <property type="entry name" value="alpha/beta hydrolase"/>
    <property type="match status" value="1"/>
</dbReference>
<dbReference type="InterPro" id="IPR029058">
    <property type="entry name" value="AB_hydrolase_fold"/>
</dbReference>
<organism evidence="2 3">
    <name type="scientific">Angustibacter luteus</name>
    <dbReference type="NCBI Taxonomy" id="658456"/>
    <lineage>
        <taxon>Bacteria</taxon>
        <taxon>Bacillati</taxon>
        <taxon>Actinomycetota</taxon>
        <taxon>Actinomycetes</taxon>
        <taxon>Kineosporiales</taxon>
        <taxon>Kineosporiaceae</taxon>
    </lineage>
</organism>
<dbReference type="EMBL" id="JBHSRD010000003">
    <property type="protein sequence ID" value="MFC6006916.1"/>
    <property type="molecule type" value="Genomic_DNA"/>
</dbReference>
<dbReference type="RefSeq" id="WP_345718382.1">
    <property type="nucleotide sequence ID" value="NZ_BAABFP010000008.1"/>
</dbReference>
<gene>
    <name evidence="2" type="ORF">ACFQDO_07210</name>
</gene>
<protein>
    <submittedName>
        <fullName evidence="2">Alpha/beta hydrolase family protein</fullName>
        <ecNumber evidence="2">3.4.-.-</ecNumber>
    </submittedName>
</protein>
<name>A0ABW1JCZ2_9ACTN</name>